<dbReference type="Pfam" id="PF13545">
    <property type="entry name" value="HTH_Crp_2"/>
    <property type="match status" value="1"/>
</dbReference>
<evidence type="ECO:0000313" key="3">
    <source>
        <dbReference type="Proteomes" id="UP000321822"/>
    </source>
</evidence>
<sequence>MNISQQQVSDICGLSRPRVNEVLKSLEQQEILQLSHKKIKIKNIKAVFKRLDEANLSFYDPRIKRAIQM</sequence>
<dbReference type="PROSITE" id="PS51063">
    <property type="entry name" value="HTH_CRP_2"/>
    <property type="match status" value="1"/>
</dbReference>
<protein>
    <submittedName>
        <fullName evidence="2">Winged helix-turn-helix transcriptional regulator</fullName>
    </submittedName>
</protein>
<organism evidence="2 3">
    <name type="scientific">Colwellia demingiae</name>
    <dbReference type="NCBI Taxonomy" id="89401"/>
    <lineage>
        <taxon>Bacteria</taxon>
        <taxon>Pseudomonadati</taxon>
        <taxon>Pseudomonadota</taxon>
        <taxon>Gammaproteobacteria</taxon>
        <taxon>Alteromonadales</taxon>
        <taxon>Colwelliaceae</taxon>
        <taxon>Colwellia</taxon>
    </lineage>
</organism>
<dbReference type="InterPro" id="IPR012318">
    <property type="entry name" value="HTH_CRP"/>
</dbReference>
<dbReference type="OrthoDB" id="6213632at2"/>
<reference evidence="2 3" key="1">
    <citation type="submission" date="2019-07" db="EMBL/GenBank/DDBJ databases">
        <title>Genomes of sea-ice associated Colwellia species.</title>
        <authorList>
            <person name="Bowman J.P."/>
        </authorList>
    </citation>
    <scope>NUCLEOTIDE SEQUENCE [LARGE SCALE GENOMIC DNA]</scope>
    <source>
        <strain evidence="2 3">ACAM 459</strain>
    </source>
</reference>
<dbReference type="GO" id="GO:0003677">
    <property type="term" value="F:DNA binding"/>
    <property type="evidence" value="ECO:0007669"/>
    <property type="project" value="InterPro"/>
</dbReference>
<dbReference type="SUPFAM" id="SSF46785">
    <property type="entry name" value="Winged helix' DNA-binding domain"/>
    <property type="match status" value="1"/>
</dbReference>
<dbReference type="InterPro" id="IPR036388">
    <property type="entry name" value="WH-like_DNA-bd_sf"/>
</dbReference>
<gene>
    <name evidence="2" type="ORF">ESZ36_22290</name>
</gene>
<proteinExistence type="predicted"/>
<evidence type="ECO:0000259" key="1">
    <source>
        <dbReference type="PROSITE" id="PS51063"/>
    </source>
</evidence>
<comment type="caution">
    <text evidence="2">The sequence shown here is derived from an EMBL/GenBank/DDBJ whole genome shotgun (WGS) entry which is preliminary data.</text>
</comment>
<evidence type="ECO:0000313" key="2">
    <source>
        <dbReference type="EMBL" id="TWX63429.1"/>
    </source>
</evidence>
<feature type="domain" description="HTH crp-type" evidence="1">
    <location>
        <begin position="1"/>
        <end position="45"/>
    </location>
</feature>
<keyword evidence="3" id="KW-1185">Reference proteome</keyword>
<dbReference type="EMBL" id="VOLT01000022">
    <property type="protein sequence ID" value="TWX63429.1"/>
    <property type="molecule type" value="Genomic_DNA"/>
</dbReference>
<dbReference type="Gene3D" id="1.10.10.10">
    <property type="entry name" value="Winged helix-like DNA-binding domain superfamily/Winged helix DNA-binding domain"/>
    <property type="match status" value="1"/>
</dbReference>
<name>A0A5C6Q3L0_9GAMM</name>
<dbReference type="AlphaFoldDB" id="A0A5C6Q3L0"/>
<accession>A0A5C6Q3L0</accession>
<dbReference type="GO" id="GO:0006355">
    <property type="term" value="P:regulation of DNA-templated transcription"/>
    <property type="evidence" value="ECO:0007669"/>
    <property type="project" value="InterPro"/>
</dbReference>
<dbReference type="Proteomes" id="UP000321822">
    <property type="component" value="Unassembled WGS sequence"/>
</dbReference>
<dbReference type="InterPro" id="IPR036390">
    <property type="entry name" value="WH_DNA-bd_sf"/>
</dbReference>